<evidence type="ECO:0000313" key="8">
    <source>
        <dbReference type="Proteomes" id="UP001595075"/>
    </source>
</evidence>
<dbReference type="Proteomes" id="UP001595075">
    <property type="component" value="Unassembled WGS sequence"/>
</dbReference>
<evidence type="ECO:0000256" key="4">
    <source>
        <dbReference type="ARBA" id="ARBA00009892"/>
    </source>
</evidence>
<dbReference type="PANTHER" id="PTHR11703">
    <property type="entry name" value="DEOXYHYPUSINE SYNTHASE"/>
    <property type="match status" value="1"/>
</dbReference>
<comment type="catalytic activity">
    <reaction evidence="1">
        <text>[eIF5A protein]-L-lysine + spermidine = [eIF5A protein]-deoxyhypusine + propane-1,3-diamine</text>
        <dbReference type="Rhea" id="RHEA:33299"/>
        <dbReference type="Rhea" id="RHEA-COMP:10143"/>
        <dbReference type="Rhea" id="RHEA-COMP:10144"/>
        <dbReference type="ChEBI" id="CHEBI:29969"/>
        <dbReference type="ChEBI" id="CHEBI:57484"/>
        <dbReference type="ChEBI" id="CHEBI:57834"/>
        <dbReference type="ChEBI" id="CHEBI:82657"/>
        <dbReference type="EC" id="2.5.1.46"/>
    </reaction>
</comment>
<evidence type="ECO:0000256" key="6">
    <source>
        <dbReference type="ARBA" id="ARBA00023027"/>
    </source>
</evidence>
<organism evidence="7 8">
    <name type="scientific">Oculimacula yallundae</name>
    <dbReference type="NCBI Taxonomy" id="86028"/>
    <lineage>
        <taxon>Eukaryota</taxon>
        <taxon>Fungi</taxon>
        <taxon>Dikarya</taxon>
        <taxon>Ascomycota</taxon>
        <taxon>Pezizomycotina</taxon>
        <taxon>Leotiomycetes</taxon>
        <taxon>Helotiales</taxon>
        <taxon>Ploettnerulaceae</taxon>
        <taxon>Oculimacula</taxon>
    </lineage>
</organism>
<name>A0ABR4C9V1_9HELO</name>
<reference evidence="7 8" key="1">
    <citation type="journal article" date="2024" name="Commun. Biol.">
        <title>Comparative genomic analysis of thermophilic fungi reveals convergent evolutionary adaptations and gene losses.</title>
        <authorList>
            <person name="Steindorff A.S."/>
            <person name="Aguilar-Pontes M.V."/>
            <person name="Robinson A.J."/>
            <person name="Andreopoulos B."/>
            <person name="LaButti K."/>
            <person name="Kuo A."/>
            <person name="Mondo S."/>
            <person name="Riley R."/>
            <person name="Otillar R."/>
            <person name="Haridas S."/>
            <person name="Lipzen A."/>
            <person name="Grimwood J."/>
            <person name="Schmutz J."/>
            <person name="Clum A."/>
            <person name="Reid I.D."/>
            <person name="Moisan M.C."/>
            <person name="Butler G."/>
            <person name="Nguyen T.T.M."/>
            <person name="Dewar K."/>
            <person name="Conant G."/>
            <person name="Drula E."/>
            <person name="Henrissat B."/>
            <person name="Hansel C."/>
            <person name="Singer S."/>
            <person name="Hutchinson M.I."/>
            <person name="de Vries R.P."/>
            <person name="Natvig D.O."/>
            <person name="Powell A.J."/>
            <person name="Tsang A."/>
            <person name="Grigoriev I.V."/>
        </authorList>
    </citation>
    <scope>NUCLEOTIDE SEQUENCE [LARGE SCALE GENOMIC DNA]</scope>
    <source>
        <strain evidence="7 8">CBS 494.80</strain>
    </source>
</reference>
<gene>
    <name evidence="7" type="ORF">VTL71DRAFT_2792</name>
</gene>
<dbReference type="EMBL" id="JAZHXI010000011">
    <property type="protein sequence ID" value="KAL2066720.1"/>
    <property type="molecule type" value="Genomic_DNA"/>
</dbReference>
<dbReference type="InterPro" id="IPR029035">
    <property type="entry name" value="DHS-like_NAD/FAD-binding_dom"/>
</dbReference>
<dbReference type="PANTHER" id="PTHR11703:SF0">
    <property type="entry name" value="DEOXYHYPUSINE SYNTHASE"/>
    <property type="match status" value="1"/>
</dbReference>
<dbReference type="EC" id="2.5.1.46" evidence="5"/>
<dbReference type="NCBIfam" id="TIGR00321">
    <property type="entry name" value="dhys"/>
    <property type="match status" value="1"/>
</dbReference>
<proteinExistence type="inferred from homology"/>
<sequence>MMANQTDASGAPPSTVTDAVLVPSNEMPEGSQKVEELDFNKFAGRPITVDDLIGGMNHMGFQASSIGEAVRIINDMRTWSSPTSPDAKTTIFLGYTSNLISSGLRGTLRYLAQHSHVSAIVTTAGGIEEDLIKCLGDTYMGSFSTPGAELRSKGMNRIGNLIVPNNNYCLFEDWVVPILDTMLEEQEASKKKAHETGDEEDVVNWTPSKVIARLGKEINNESSVLYWAYKNNIPVFCPALTDGSLGDMLYFHTFKASPLQLKIDIVEDIRKINTIAVRAERAGMIILGGGVVKHHIANACLMRNGAESAVYINTAQEFDGSDAGARPDEAVSWGKIKVGADSVKVYVEATACFPLIVAATFAKDASKP</sequence>
<dbReference type="Gene3D" id="3.40.910.10">
    <property type="entry name" value="Deoxyhypusine synthase"/>
    <property type="match status" value="1"/>
</dbReference>
<comment type="caution">
    <text evidence="7">The sequence shown here is derived from an EMBL/GenBank/DDBJ whole genome shotgun (WGS) entry which is preliminary data.</text>
</comment>
<dbReference type="SUPFAM" id="SSF52467">
    <property type="entry name" value="DHS-like NAD/FAD-binding domain"/>
    <property type="match status" value="1"/>
</dbReference>
<comment type="pathway">
    <text evidence="3">Protein modification; eIF5A hypusination.</text>
</comment>
<evidence type="ECO:0000256" key="1">
    <source>
        <dbReference type="ARBA" id="ARBA00000952"/>
    </source>
</evidence>
<keyword evidence="6" id="KW-0520">NAD</keyword>
<evidence type="ECO:0000256" key="5">
    <source>
        <dbReference type="ARBA" id="ARBA00012683"/>
    </source>
</evidence>
<keyword evidence="8" id="KW-1185">Reference proteome</keyword>
<evidence type="ECO:0000256" key="2">
    <source>
        <dbReference type="ARBA" id="ARBA00002823"/>
    </source>
</evidence>
<accession>A0ABR4C9V1</accession>
<protein>
    <recommendedName>
        <fullName evidence="5">deoxyhypusine synthase</fullName>
        <ecNumber evidence="5">2.5.1.46</ecNumber>
    </recommendedName>
</protein>
<evidence type="ECO:0000313" key="7">
    <source>
        <dbReference type="EMBL" id="KAL2066720.1"/>
    </source>
</evidence>
<comment type="similarity">
    <text evidence="4">Belongs to the deoxyhypusine synthase family.</text>
</comment>
<comment type="function">
    <text evidence="2">Catalyzes the NAD-dependent oxidative cleavage of spermidine and the subsequent transfer of the butylamine moiety of spermidine to the epsilon-amino group of a specific lysine residue of the eIF-5A precursor protein to form the intermediate deoxyhypusine residue.</text>
</comment>
<dbReference type="InterPro" id="IPR036982">
    <property type="entry name" value="Deoxyhypusine_synthase_sf"/>
</dbReference>
<evidence type="ECO:0000256" key="3">
    <source>
        <dbReference type="ARBA" id="ARBA00005041"/>
    </source>
</evidence>
<dbReference type="Pfam" id="PF01916">
    <property type="entry name" value="DS"/>
    <property type="match status" value="1"/>
</dbReference>
<dbReference type="InterPro" id="IPR002773">
    <property type="entry name" value="Deoxyhypusine_synthase"/>
</dbReference>